<keyword evidence="1 2" id="KW-0690">Ribosome biogenesis</keyword>
<comment type="subcellular location">
    <subcellularLocation>
        <location evidence="2">Cytoplasm</location>
    </subcellularLocation>
</comment>
<accession>A0A841HXX2</accession>
<keyword evidence="4" id="KW-1185">Reference proteome</keyword>
<organism evidence="3 4">
    <name type="scientific">Deinobacterium chartae</name>
    <dbReference type="NCBI Taxonomy" id="521158"/>
    <lineage>
        <taxon>Bacteria</taxon>
        <taxon>Thermotogati</taxon>
        <taxon>Deinococcota</taxon>
        <taxon>Deinococci</taxon>
        <taxon>Deinococcales</taxon>
        <taxon>Deinococcaceae</taxon>
        <taxon>Deinobacterium</taxon>
    </lineage>
</organism>
<keyword evidence="2" id="KW-0963">Cytoplasm</keyword>
<evidence type="ECO:0000256" key="1">
    <source>
        <dbReference type="ARBA" id="ARBA00022517"/>
    </source>
</evidence>
<protein>
    <recommendedName>
        <fullName evidence="2">Ribosome-binding factor A</fullName>
    </recommendedName>
</protein>
<dbReference type="EMBL" id="JACHHG010000001">
    <property type="protein sequence ID" value="MBB6096645.1"/>
    <property type="molecule type" value="Genomic_DNA"/>
</dbReference>
<dbReference type="HAMAP" id="MF_00003">
    <property type="entry name" value="RbfA"/>
    <property type="match status" value="1"/>
</dbReference>
<dbReference type="NCBIfam" id="TIGR00082">
    <property type="entry name" value="rbfA"/>
    <property type="match status" value="1"/>
</dbReference>
<comment type="subunit">
    <text evidence="2">Monomer. Binds 30S ribosomal subunits, but not 50S ribosomal subunits or 70S ribosomes.</text>
</comment>
<dbReference type="GO" id="GO:0043024">
    <property type="term" value="F:ribosomal small subunit binding"/>
    <property type="evidence" value="ECO:0007669"/>
    <property type="project" value="TreeGrafter"/>
</dbReference>
<gene>
    <name evidence="2" type="primary">rbfA</name>
    <name evidence="3" type="ORF">HNR42_000057</name>
</gene>
<dbReference type="Gene3D" id="3.30.300.20">
    <property type="match status" value="1"/>
</dbReference>
<dbReference type="Pfam" id="PF02033">
    <property type="entry name" value="RBFA"/>
    <property type="match status" value="1"/>
</dbReference>
<dbReference type="PANTHER" id="PTHR33515">
    <property type="entry name" value="RIBOSOME-BINDING FACTOR A, CHLOROPLASTIC-RELATED"/>
    <property type="match status" value="1"/>
</dbReference>
<dbReference type="InterPro" id="IPR023799">
    <property type="entry name" value="RbfA_dom_sf"/>
</dbReference>
<dbReference type="InterPro" id="IPR000238">
    <property type="entry name" value="RbfA"/>
</dbReference>
<evidence type="ECO:0000313" key="4">
    <source>
        <dbReference type="Proteomes" id="UP000569951"/>
    </source>
</evidence>
<evidence type="ECO:0000256" key="2">
    <source>
        <dbReference type="HAMAP-Rule" id="MF_00003"/>
    </source>
</evidence>
<evidence type="ECO:0000313" key="3">
    <source>
        <dbReference type="EMBL" id="MBB6096645.1"/>
    </source>
</evidence>
<comment type="caution">
    <text evidence="3">The sequence shown here is derived from an EMBL/GenBank/DDBJ whole genome shotgun (WGS) entry which is preliminary data.</text>
</comment>
<comment type="similarity">
    <text evidence="2">Belongs to the RbfA family.</text>
</comment>
<reference evidence="3 4" key="1">
    <citation type="submission" date="2020-08" db="EMBL/GenBank/DDBJ databases">
        <title>Genomic Encyclopedia of Type Strains, Phase IV (KMG-IV): sequencing the most valuable type-strain genomes for metagenomic binning, comparative biology and taxonomic classification.</title>
        <authorList>
            <person name="Goeker M."/>
        </authorList>
    </citation>
    <scope>NUCLEOTIDE SEQUENCE [LARGE SCALE GENOMIC DNA]</scope>
    <source>
        <strain evidence="3 4">DSM 21458</strain>
    </source>
</reference>
<sequence>MKPKQAEIAVARTLTAAIAELKDPRVPLIVTVERVQISPDLTQAKVFVSSLGEVAPLLEALQHARGHLQREVARALNLRRTPVLEFLEAGQSPFA</sequence>
<proteinExistence type="inferred from homology"/>
<dbReference type="GO" id="GO:0030490">
    <property type="term" value="P:maturation of SSU-rRNA"/>
    <property type="evidence" value="ECO:0007669"/>
    <property type="project" value="UniProtKB-UniRule"/>
</dbReference>
<dbReference type="PANTHER" id="PTHR33515:SF1">
    <property type="entry name" value="RIBOSOME-BINDING FACTOR A, CHLOROPLASTIC-RELATED"/>
    <property type="match status" value="1"/>
</dbReference>
<dbReference type="GO" id="GO:0005829">
    <property type="term" value="C:cytosol"/>
    <property type="evidence" value="ECO:0007669"/>
    <property type="project" value="TreeGrafter"/>
</dbReference>
<dbReference type="InterPro" id="IPR015946">
    <property type="entry name" value="KH_dom-like_a/b"/>
</dbReference>
<dbReference type="AlphaFoldDB" id="A0A841HXX2"/>
<dbReference type="Proteomes" id="UP000569951">
    <property type="component" value="Unassembled WGS sequence"/>
</dbReference>
<dbReference type="SUPFAM" id="SSF89919">
    <property type="entry name" value="Ribosome-binding factor A, RbfA"/>
    <property type="match status" value="1"/>
</dbReference>
<dbReference type="RefSeq" id="WP_183983329.1">
    <property type="nucleotide sequence ID" value="NZ_JACHHG010000001.1"/>
</dbReference>
<comment type="function">
    <text evidence="2">One of several proteins that assist in the late maturation steps of the functional core of the 30S ribosomal subunit. Associates with free 30S ribosomal subunits (but not with 30S subunits that are part of 70S ribosomes or polysomes). Required for efficient processing of 16S rRNA. May interact with the 5'-terminal helix region of 16S rRNA.</text>
</comment>
<name>A0A841HXX2_9DEIO</name>